<keyword evidence="2" id="KW-1185">Reference proteome</keyword>
<dbReference type="OrthoDB" id="4773254at2"/>
<dbReference type="Pfam" id="PF10604">
    <property type="entry name" value="Polyketide_cyc2"/>
    <property type="match status" value="1"/>
</dbReference>
<dbReference type="EMBL" id="VOSM01000002">
    <property type="protein sequence ID" value="TXD38091.1"/>
    <property type="molecule type" value="Genomic_DNA"/>
</dbReference>
<dbReference type="Proteomes" id="UP000321412">
    <property type="component" value="Unassembled WGS sequence"/>
</dbReference>
<sequence>MPAEPLLSPLLLRDAPGALVDGPLSRKGAPVALSYTLNHHVNAPPKAVFEAMLDIEDFGAWMENFVRVERLDEGEMGPGSSWREVRKIMGREGAEVFEIRALEPDRRLELYVDGTKGSTGRGEYHYVYELEEREGGTAVKLHGEMEMGALFNLFGRLMLPMFKKMVNKDLEALARHVEGRGQA</sequence>
<dbReference type="SUPFAM" id="SSF55961">
    <property type="entry name" value="Bet v1-like"/>
    <property type="match status" value="1"/>
</dbReference>
<accession>A0A5C6X887</accession>
<dbReference type="Gene3D" id="3.30.530.20">
    <property type="match status" value="1"/>
</dbReference>
<evidence type="ECO:0000313" key="2">
    <source>
        <dbReference type="Proteomes" id="UP000321412"/>
    </source>
</evidence>
<name>A0A5C6X887_9DELT</name>
<evidence type="ECO:0008006" key="3">
    <source>
        <dbReference type="Google" id="ProtNLM"/>
    </source>
</evidence>
<comment type="caution">
    <text evidence="1">The sequence shown here is derived from an EMBL/GenBank/DDBJ whole genome shotgun (WGS) entry which is preliminary data.</text>
</comment>
<organism evidence="1 2">
    <name type="scientific">Lujinxingia vulgaris</name>
    <dbReference type="NCBI Taxonomy" id="2600176"/>
    <lineage>
        <taxon>Bacteria</taxon>
        <taxon>Deltaproteobacteria</taxon>
        <taxon>Bradymonadales</taxon>
        <taxon>Lujinxingiaceae</taxon>
        <taxon>Lujinxingia</taxon>
    </lineage>
</organism>
<evidence type="ECO:0000313" key="1">
    <source>
        <dbReference type="EMBL" id="TXD38091.1"/>
    </source>
</evidence>
<gene>
    <name evidence="1" type="ORF">FRC98_04120</name>
</gene>
<dbReference type="InterPro" id="IPR019587">
    <property type="entry name" value="Polyketide_cyclase/dehydratase"/>
</dbReference>
<proteinExistence type="predicted"/>
<reference evidence="1 2" key="1">
    <citation type="submission" date="2019-08" db="EMBL/GenBank/DDBJ databases">
        <title>Bradymonadales sp. TMQ4.</title>
        <authorList>
            <person name="Liang Q."/>
        </authorList>
    </citation>
    <scope>NUCLEOTIDE SEQUENCE [LARGE SCALE GENOMIC DNA]</scope>
    <source>
        <strain evidence="1 2">TMQ4</strain>
    </source>
</reference>
<dbReference type="InterPro" id="IPR023393">
    <property type="entry name" value="START-like_dom_sf"/>
</dbReference>
<dbReference type="AlphaFoldDB" id="A0A5C6X887"/>
<protein>
    <recommendedName>
        <fullName evidence="3">Polyketide cyclase / dehydrase and lipid transport</fullName>
    </recommendedName>
</protein>